<dbReference type="KEGG" id="ehx:EMIHUDRAFT_110198"/>
<dbReference type="GeneID" id="17281818"/>
<dbReference type="PaxDb" id="2903-EOD36548"/>
<dbReference type="HOGENOM" id="CLU_898445_0_0_1"/>
<dbReference type="EnsemblProtists" id="EOD36548">
    <property type="protein sequence ID" value="EOD36548"/>
    <property type="gene ID" value="EMIHUDRAFT_110198"/>
</dbReference>
<feature type="region of interest" description="Disordered" evidence="2">
    <location>
        <begin position="243"/>
        <end position="286"/>
    </location>
</feature>
<evidence type="ECO:0000256" key="2">
    <source>
        <dbReference type="SAM" id="MobiDB-lite"/>
    </source>
</evidence>
<feature type="region of interest" description="Disordered" evidence="2">
    <location>
        <begin position="1"/>
        <end position="24"/>
    </location>
</feature>
<proteinExistence type="predicted"/>
<accession>A0A0D3KLB3</accession>
<sequence>MCGARSGERRTSESTHSGCSTSRAACSSATRSAAALVPACASMMAHSCDGERPDRRAPMRRRTAGDGTEQRVEHTAVCVDILQKAGVVVDCKSKVPPAELKKIIGEYDGLIADSLSARRRALHELLEARAAEAERDSSRLALELEQRAAAEAALMQEAAALRESERALRRALQEGQRREAALKSALARASEERSAARAEASRAAASLTDRELALDGAQATCRALRTRVKDLELQDQQAAFIRGHAAPTRPPSGHAAARAAASPPRPPSAAEPRRREMSAASGEELESAQQAYIGRVLGAGSRRRAVPQSR</sequence>
<feature type="coiled-coil region" evidence="1">
    <location>
        <begin position="123"/>
        <end position="234"/>
    </location>
</feature>
<dbReference type="RefSeq" id="XP_005788977.1">
    <property type="nucleotide sequence ID" value="XM_005788920.1"/>
</dbReference>
<dbReference type="Proteomes" id="UP000013827">
    <property type="component" value="Unassembled WGS sequence"/>
</dbReference>
<protein>
    <submittedName>
        <fullName evidence="3">Uncharacterized protein</fullName>
    </submittedName>
</protein>
<organism evidence="3 4">
    <name type="scientific">Emiliania huxleyi (strain CCMP1516)</name>
    <dbReference type="NCBI Taxonomy" id="280463"/>
    <lineage>
        <taxon>Eukaryota</taxon>
        <taxon>Haptista</taxon>
        <taxon>Haptophyta</taxon>
        <taxon>Prymnesiophyceae</taxon>
        <taxon>Isochrysidales</taxon>
        <taxon>Noelaerhabdaceae</taxon>
        <taxon>Emiliania</taxon>
    </lineage>
</organism>
<dbReference type="AlphaFoldDB" id="A0A0D3KLB3"/>
<keyword evidence="4" id="KW-1185">Reference proteome</keyword>
<evidence type="ECO:0000256" key="1">
    <source>
        <dbReference type="SAM" id="Coils"/>
    </source>
</evidence>
<name>A0A0D3KLB3_EMIH1</name>
<evidence type="ECO:0000313" key="4">
    <source>
        <dbReference type="Proteomes" id="UP000013827"/>
    </source>
</evidence>
<feature type="compositionally biased region" description="Basic and acidic residues" evidence="2">
    <location>
        <begin position="48"/>
        <end position="57"/>
    </location>
</feature>
<feature type="region of interest" description="Disordered" evidence="2">
    <location>
        <begin position="47"/>
        <end position="69"/>
    </location>
</feature>
<keyword evidence="1" id="KW-0175">Coiled coil</keyword>
<evidence type="ECO:0000313" key="3">
    <source>
        <dbReference type="EnsemblProtists" id="EOD36548"/>
    </source>
</evidence>
<reference evidence="3" key="2">
    <citation type="submission" date="2024-10" db="UniProtKB">
        <authorList>
            <consortium name="EnsemblProtists"/>
        </authorList>
    </citation>
    <scope>IDENTIFICATION</scope>
</reference>
<reference evidence="4" key="1">
    <citation type="journal article" date="2013" name="Nature">
        <title>Pan genome of the phytoplankton Emiliania underpins its global distribution.</title>
        <authorList>
            <person name="Read B.A."/>
            <person name="Kegel J."/>
            <person name="Klute M.J."/>
            <person name="Kuo A."/>
            <person name="Lefebvre S.C."/>
            <person name="Maumus F."/>
            <person name="Mayer C."/>
            <person name="Miller J."/>
            <person name="Monier A."/>
            <person name="Salamov A."/>
            <person name="Young J."/>
            <person name="Aguilar M."/>
            <person name="Claverie J.M."/>
            <person name="Frickenhaus S."/>
            <person name="Gonzalez K."/>
            <person name="Herman E.K."/>
            <person name="Lin Y.C."/>
            <person name="Napier J."/>
            <person name="Ogata H."/>
            <person name="Sarno A.F."/>
            <person name="Shmutz J."/>
            <person name="Schroeder D."/>
            <person name="de Vargas C."/>
            <person name="Verret F."/>
            <person name="von Dassow P."/>
            <person name="Valentin K."/>
            <person name="Van de Peer Y."/>
            <person name="Wheeler G."/>
            <person name="Dacks J.B."/>
            <person name="Delwiche C.F."/>
            <person name="Dyhrman S.T."/>
            <person name="Glockner G."/>
            <person name="John U."/>
            <person name="Richards T."/>
            <person name="Worden A.Z."/>
            <person name="Zhang X."/>
            <person name="Grigoriev I.V."/>
            <person name="Allen A.E."/>
            <person name="Bidle K."/>
            <person name="Borodovsky M."/>
            <person name="Bowler C."/>
            <person name="Brownlee C."/>
            <person name="Cock J.M."/>
            <person name="Elias M."/>
            <person name="Gladyshev V.N."/>
            <person name="Groth M."/>
            <person name="Guda C."/>
            <person name="Hadaegh A."/>
            <person name="Iglesias-Rodriguez M.D."/>
            <person name="Jenkins J."/>
            <person name="Jones B.M."/>
            <person name="Lawson T."/>
            <person name="Leese F."/>
            <person name="Lindquist E."/>
            <person name="Lobanov A."/>
            <person name="Lomsadze A."/>
            <person name="Malik S.B."/>
            <person name="Marsh M.E."/>
            <person name="Mackinder L."/>
            <person name="Mock T."/>
            <person name="Mueller-Roeber B."/>
            <person name="Pagarete A."/>
            <person name="Parker M."/>
            <person name="Probert I."/>
            <person name="Quesneville H."/>
            <person name="Raines C."/>
            <person name="Rensing S.A."/>
            <person name="Riano-Pachon D.M."/>
            <person name="Richier S."/>
            <person name="Rokitta S."/>
            <person name="Shiraiwa Y."/>
            <person name="Soanes D.M."/>
            <person name="van der Giezen M."/>
            <person name="Wahlund T.M."/>
            <person name="Williams B."/>
            <person name="Wilson W."/>
            <person name="Wolfe G."/>
            <person name="Wurch L.L."/>
        </authorList>
    </citation>
    <scope>NUCLEOTIDE SEQUENCE</scope>
</reference>
<feature type="compositionally biased region" description="Basic and acidic residues" evidence="2">
    <location>
        <begin position="1"/>
        <end position="13"/>
    </location>
</feature>